<dbReference type="EMBL" id="CM046392">
    <property type="protein sequence ID" value="KAI8555652.1"/>
    <property type="molecule type" value="Genomic_DNA"/>
</dbReference>
<comment type="caution">
    <text evidence="1">The sequence shown here is derived from an EMBL/GenBank/DDBJ whole genome shotgun (WGS) entry which is preliminary data.</text>
</comment>
<sequence length="194" mass="20947">MSSPSSAPSYVFLVVEATPHVLEPDLENPLDSSTAVRLFASYSSEDSRSSDNAATDVEEAEHGDLRDRLDGGVEGPHDVSTIDQLMRKNYRQAVWGGDNHRFDGVNFEITKTWHQRTLLPIHDTTLLGFGPAVSPPCSTGFEALSQLSPIQEPTAKLQSPVAIDIASSRDPPVQSSELPALPLPLPSPVHSVDP</sequence>
<accession>A0ACC0NQK2</accession>
<evidence type="ECO:0000313" key="2">
    <source>
        <dbReference type="Proteomes" id="UP001062846"/>
    </source>
</evidence>
<gene>
    <name evidence="1" type="ORF">RHMOL_Rhmol05G0190000</name>
</gene>
<proteinExistence type="predicted"/>
<evidence type="ECO:0000313" key="1">
    <source>
        <dbReference type="EMBL" id="KAI8555652.1"/>
    </source>
</evidence>
<name>A0ACC0NQK2_RHOML</name>
<dbReference type="Proteomes" id="UP001062846">
    <property type="component" value="Chromosome 5"/>
</dbReference>
<organism evidence="1 2">
    <name type="scientific">Rhododendron molle</name>
    <name type="common">Chinese azalea</name>
    <name type="synonym">Azalea mollis</name>
    <dbReference type="NCBI Taxonomy" id="49168"/>
    <lineage>
        <taxon>Eukaryota</taxon>
        <taxon>Viridiplantae</taxon>
        <taxon>Streptophyta</taxon>
        <taxon>Embryophyta</taxon>
        <taxon>Tracheophyta</taxon>
        <taxon>Spermatophyta</taxon>
        <taxon>Magnoliopsida</taxon>
        <taxon>eudicotyledons</taxon>
        <taxon>Gunneridae</taxon>
        <taxon>Pentapetalae</taxon>
        <taxon>asterids</taxon>
        <taxon>Ericales</taxon>
        <taxon>Ericaceae</taxon>
        <taxon>Ericoideae</taxon>
        <taxon>Rhodoreae</taxon>
        <taxon>Rhododendron</taxon>
    </lineage>
</organism>
<keyword evidence="2" id="KW-1185">Reference proteome</keyword>
<reference evidence="1" key="1">
    <citation type="submission" date="2022-02" db="EMBL/GenBank/DDBJ databases">
        <title>Plant Genome Project.</title>
        <authorList>
            <person name="Zhang R.-G."/>
        </authorList>
    </citation>
    <scope>NUCLEOTIDE SEQUENCE</scope>
    <source>
        <strain evidence="1">AT1</strain>
    </source>
</reference>
<protein>
    <submittedName>
        <fullName evidence="1">Uncharacterized protein</fullName>
    </submittedName>
</protein>